<gene>
    <name evidence="3" type="ORF">H7348_05920</name>
    <name evidence="4" type="ORF">IAU68_06425</name>
</gene>
<evidence type="ECO:0000259" key="2">
    <source>
        <dbReference type="Pfam" id="PF01478"/>
    </source>
</evidence>
<dbReference type="Proteomes" id="UP000642876">
    <property type="component" value="Unassembled WGS sequence"/>
</dbReference>
<evidence type="ECO:0000313" key="6">
    <source>
        <dbReference type="Proteomes" id="UP000642876"/>
    </source>
</evidence>
<feature type="domain" description="Prepilin type IV endopeptidase peptidase" evidence="2">
    <location>
        <begin position="11"/>
        <end position="108"/>
    </location>
</feature>
<protein>
    <submittedName>
        <fullName evidence="4">Prepilin peptidase</fullName>
    </submittedName>
</protein>
<name>A0A7H0JWD9_9CORY</name>
<dbReference type="RefSeq" id="WP_171194062.1">
    <property type="nucleotide sequence ID" value="NZ_CP061032.1"/>
</dbReference>
<feature type="transmembrane region" description="Helical" evidence="1">
    <location>
        <begin position="82"/>
        <end position="114"/>
    </location>
</feature>
<evidence type="ECO:0000256" key="1">
    <source>
        <dbReference type="SAM" id="Phobius"/>
    </source>
</evidence>
<evidence type="ECO:0000313" key="3">
    <source>
        <dbReference type="EMBL" id="MBC3178850.1"/>
    </source>
</evidence>
<evidence type="ECO:0000313" key="5">
    <source>
        <dbReference type="Proteomes" id="UP000516235"/>
    </source>
</evidence>
<feature type="transmembrane region" description="Helical" evidence="1">
    <location>
        <begin position="6"/>
        <end position="25"/>
    </location>
</feature>
<dbReference type="EMBL" id="JACMYE010000004">
    <property type="protein sequence ID" value="MBC3178850.1"/>
    <property type="molecule type" value="Genomic_DNA"/>
</dbReference>
<dbReference type="EMBL" id="CP061032">
    <property type="protein sequence ID" value="QNP89355.1"/>
    <property type="molecule type" value="Genomic_DNA"/>
</dbReference>
<sequence length="139" mass="13740">MGIGGFLGVSVAVSWSLTLCWFDVTRRRLPNALTVPPALAGVVATLVALAVGQPQIVGALLWPGIYLASGRGIGGGDIKLAVPLGVVCAAVGGLPAVLLAIGLSGLVTGCFAAVSGSRTMPHGPSMLAAAWGAGMYFGV</sequence>
<dbReference type="KEGG" id="cluj:IAU68_06425"/>
<dbReference type="GO" id="GO:0004190">
    <property type="term" value="F:aspartic-type endopeptidase activity"/>
    <property type="evidence" value="ECO:0007669"/>
    <property type="project" value="InterPro"/>
</dbReference>
<accession>A0A7H0JWD9</accession>
<keyword evidence="1" id="KW-1133">Transmembrane helix</keyword>
<keyword evidence="6" id="KW-1185">Reference proteome</keyword>
<dbReference type="Proteomes" id="UP000516235">
    <property type="component" value="Chromosome"/>
</dbReference>
<keyword evidence="1" id="KW-0812">Transmembrane</keyword>
<keyword evidence="1" id="KW-0472">Membrane</keyword>
<organism evidence="4 5">
    <name type="scientific">Corynebacterium lujinxingii</name>
    <dbReference type="NCBI Taxonomy" id="2763010"/>
    <lineage>
        <taxon>Bacteria</taxon>
        <taxon>Bacillati</taxon>
        <taxon>Actinomycetota</taxon>
        <taxon>Actinomycetes</taxon>
        <taxon>Mycobacteriales</taxon>
        <taxon>Corynebacteriaceae</taxon>
        <taxon>Corynebacterium</taxon>
    </lineage>
</organism>
<evidence type="ECO:0000313" key="4">
    <source>
        <dbReference type="EMBL" id="QNP89355.1"/>
    </source>
</evidence>
<proteinExistence type="predicted"/>
<dbReference type="Pfam" id="PF01478">
    <property type="entry name" value="Peptidase_A24"/>
    <property type="match status" value="1"/>
</dbReference>
<dbReference type="InterPro" id="IPR000045">
    <property type="entry name" value="Prepilin_IV_endopep_pep"/>
</dbReference>
<dbReference type="Gene3D" id="1.20.120.1220">
    <property type="match status" value="1"/>
</dbReference>
<reference evidence="5 6" key="1">
    <citation type="submission" date="2020-08" db="EMBL/GenBank/DDBJ databases">
        <title>novel species in genus Corynebacterium.</title>
        <authorList>
            <person name="Zhang G."/>
        </authorList>
    </citation>
    <scope>NUCLEOTIDE SEQUENCE [LARGE SCALE GENOMIC DNA]</scope>
    <source>
        <strain evidence="4">Zg-917</strain>
        <strain evidence="5 6">zg-917</strain>
    </source>
</reference>
<dbReference type="AlphaFoldDB" id="A0A7H0JWD9"/>
<feature type="transmembrane region" description="Helical" evidence="1">
    <location>
        <begin position="37"/>
        <end position="62"/>
    </location>
</feature>
<dbReference type="GO" id="GO:0016020">
    <property type="term" value="C:membrane"/>
    <property type="evidence" value="ECO:0007669"/>
    <property type="project" value="InterPro"/>
</dbReference>